<name>A0AA87YZK3_FICCA</name>
<organism evidence="2 4">
    <name type="scientific">Ficus carica</name>
    <name type="common">Common fig</name>
    <dbReference type="NCBI Taxonomy" id="3494"/>
    <lineage>
        <taxon>Eukaryota</taxon>
        <taxon>Viridiplantae</taxon>
        <taxon>Streptophyta</taxon>
        <taxon>Embryophyta</taxon>
        <taxon>Tracheophyta</taxon>
        <taxon>Spermatophyta</taxon>
        <taxon>Magnoliopsida</taxon>
        <taxon>eudicotyledons</taxon>
        <taxon>Gunneridae</taxon>
        <taxon>Pentapetalae</taxon>
        <taxon>rosids</taxon>
        <taxon>fabids</taxon>
        <taxon>Rosales</taxon>
        <taxon>Moraceae</taxon>
        <taxon>Ficeae</taxon>
        <taxon>Ficus</taxon>
    </lineage>
</organism>
<accession>A0AA87YZK3</accession>
<evidence type="ECO:0000313" key="3">
    <source>
        <dbReference type="EMBL" id="GMN65328.1"/>
    </source>
</evidence>
<feature type="region of interest" description="Disordered" evidence="1">
    <location>
        <begin position="1"/>
        <end position="38"/>
    </location>
</feature>
<evidence type="ECO:0000313" key="4">
    <source>
        <dbReference type="Proteomes" id="UP001187192"/>
    </source>
</evidence>
<dbReference type="EMBL" id="BTGU01001301">
    <property type="protein sequence ID" value="GMN20955.1"/>
    <property type="molecule type" value="Genomic_DNA"/>
</dbReference>
<proteinExistence type="predicted"/>
<evidence type="ECO:0000256" key="1">
    <source>
        <dbReference type="SAM" id="MobiDB-lite"/>
    </source>
</evidence>
<keyword evidence="4" id="KW-1185">Reference proteome</keyword>
<gene>
    <name evidence="3" type="ORF">TIFTF001_034385</name>
    <name evidence="2" type="ORF">TIFTF001_039986</name>
</gene>
<sequence length="38" mass="3931">MNQSTSPAGDVSPDVAQQPAQLNSDVSPYVIQHHSPAG</sequence>
<dbReference type="EMBL" id="BTGU01000225">
    <property type="protein sequence ID" value="GMN65328.1"/>
    <property type="molecule type" value="Genomic_DNA"/>
</dbReference>
<dbReference type="Proteomes" id="UP001187192">
    <property type="component" value="Unassembled WGS sequence"/>
</dbReference>
<evidence type="ECO:0000313" key="2">
    <source>
        <dbReference type="EMBL" id="GMN20955.1"/>
    </source>
</evidence>
<comment type="caution">
    <text evidence="2">The sequence shown here is derived from an EMBL/GenBank/DDBJ whole genome shotgun (WGS) entry which is preliminary data.</text>
</comment>
<protein>
    <submittedName>
        <fullName evidence="2">Uncharacterized protein</fullName>
    </submittedName>
</protein>
<reference evidence="2" key="1">
    <citation type="submission" date="2023-07" db="EMBL/GenBank/DDBJ databases">
        <title>draft genome sequence of fig (Ficus carica).</title>
        <authorList>
            <person name="Takahashi T."/>
            <person name="Nishimura K."/>
        </authorList>
    </citation>
    <scope>NUCLEOTIDE SEQUENCE</scope>
</reference>
<dbReference type="AlphaFoldDB" id="A0AA87YZK3"/>